<feature type="transmembrane region" description="Helical" evidence="1">
    <location>
        <begin position="6"/>
        <end position="23"/>
    </location>
</feature>
<protein>
    <recommendedName>
        <fullName evidence="4">MFS transporter</fullName>
    </recommendedName>
</protein>
<evidence type="ECO:0000313" key="3">
    <source>
        <dbReference type="Proteomes" id="UP001597045"/>
    </source>
</evidence>
<accession>A0ABW3MJK3</accession>
<keyword evidence="1" id="KW-0472">Membrane</keyword>
<sequence>VPLLVLWGVAYGAVPVCSQTWFARAATGEAASVLFTASYQATLGFGAMAGGVVVDHTSPATVMTVGGLTAALVVGVIALERDRQPRDRADVEPVHVLDP</sequence>
<dbReference type="Proteomes" id="UP001597045">
    <property type="component" value="Unassembled WGS sequence"/>
</dbReference>
<feature type="transmembrane region" description="Helical" evidence="1">
    <location>
        <begin position="30"/>
        <end position="54"/>
    </location>
</feature>
<dbReference type="InterPro" id="IPR036259">
    <property type="entry name" value="MFS_trans_sf"/>
</dbReference>
<keyword evidence="1" id="KW-1133">Transmembrane helix</keyword>
<reference evidence="3" key="1">
    <citation type="journal article" date="2019" name="Int. J. Syst. Evol. Microbiol.">
        <title>The Global Catalogue of Microorganisms (GCM) 10K type strain sequencing project: providing services to taxonomists for standard genome sequencing and annotation.</title>
        <authorList>
            <consortium name="The Broad Institute Genomics Platform"/>
            <consortium name="The Broad Institute Genome Sequencing Center for Infectious Disease"/>
            <person name="Wu L."/>
            <person name="Ma J."/>
        </authorList>
    </citation>
    <scope>NUCLEOTIDE SEQUENCE [LARGE SCALE GENOMIC DNA]</scope>
    <source>
        <strain evidence="3">JCM 31486</strain>
    </source>
</reference>
<organism evidence="2 3">
    <name type="scientific">Kibdelosporangium lantanae</name>
    <dbReference type="NCBI Taxonomy" id="1497396"/>
    <lineage>
        <taxon>Bacteria</taxon>
        <taxon>Bacillati</taxon>
        <taxon>Actinomycetota</taxon>
        <taxon>Actinomycetes</taxon>
        <taxon>Pseudonocardiales</taxon>
        <taxon>Pseudonocardiaceae</taxon>
        <taxon>Kibdelosporangium</taxon>
    </lineage>
</organism>
<dbReference type="EMBL" id="JBHTIS010002715">
    <property type="protein sequence ID" value="MFD1050257.1"/>
    <property type="molecule type" value="Genomic_DNA"/>
</dbReference>
<keyword evidence="1" id="KW-0812">Transmembrane</keyword>
<comment type="caution">
    <text evidence="2">The sequence shown here is derived from an EMBL/GenBank/DDBJ whole genome shotgun (WGS) entry which is preliminary data.</text>
</comment>
<proteinExistence type="predicted"/>
<evidence type="ECO:0000256" key="1">
    <source>
        <dbReference type="SAM" id="Phobius"/>
    </source>
</evidence>
<feature type="non-terminal residue" evidence="2">
    <location>
        <position position="1"/>
    </location>
</feature>
<dbReference type="SUPFAM" id="SSF103473">
    <property type="entry name" value="MFS general substrate transporter"/>
    <property type="match status" value="1"/>
</dbReference>
<evidence type="ECO:0000313" key="2">
    <source>
        <dbReference type="EMBL" id="MFD1050257.1"/>
    </source>
</evidence>
<evidence type="ECO:0008006" key="4">
    <source>
        <dbReference type="Google" id="ProtNLM"/>
    </source>
</evidence>
<keyword evidence="3" id="KW-1185">Reference proteome</keyword>
<feature type="transmembrane region" description="Helical" evidence="1">
    <location>
        <begin position="60"/>
        <end position="79"/>
    </location>
</feature>
<name>A0ABW3MJK3_9PSEU</name>
<gene>
    <name evidence="2" type="ORF">ACFQ1S_34410</name>
</gene>